<proteinExistence type="predicted"/>
<gene>
    <name evidence="1" type="ORF">AMOL_1640</name>
    <name evidence="2" type="ORF">CPU12_01935</name>
</gene>
<dbReference type="EMBL" id="NXFY01000002">
    <property type="protein sequence ID" value="PHO19031.1"/>
    <property type="molecule type" value="Genomic_DNA"/>
</dbReference>
<dbReference type="AlphaFoldDB" id="A0A2G1DKM9"/>
<dbReference type="Proteomes" id="UP000262712">
    <property type="component" value="Chromosome"/>
</dbReference>
<evidence type="ECO:0000313" key="3">
    <source>
        <dbReference type="Proteomes" id="UP000221222"/>
    </source>
</evidence>
<reference evidence="2 3" key="1">
    <citation type="submission" date="2017-09" db="EMBL/GenBank/DDBJ databases">
        <title>Arcobacter canalis sp. nov., a new species isolated from a water canal contaminated with urban sewage.</title>
        <authorList>
            <person name="Perez-Cataluna A."/>
            <person name="Salas-Masso N."/>
            <person name="Figueras M.J."/>
        </authorList>
    </citation>
    <scope>NUCLEOTIDE SEQUENCE [LARGE SCALE GENOMIC DNA]</scope>
    <source>
        <strain evidence="2 3">F98-3</strain>
    </source>
</reference>
<evidence type="ECO:0000313" key="1">
    <source>
        <dbReference type="EMBL" id="AXX92606.1"/>
    </source>
</evidence>
<dbReference type="Proteomes" id="UP000221222">
    <property type="component" value="Unassembled WGS sequence"/>
</dbReference>
<dbReference type="RefSeq" id="WP_099341391.1">
    <property type="nucleotide sequence ID" value="NZ_CP032098.1"/>
</dbReference>
<organism evidence="2 3">
    <name type="scientific">Malaciobacter molluscorum LMG 25693</name>
    <dbReference type="NCBI Taxonomy" id="870501"/>
    <lineage>
        <taxon>Bacteria</taxon>
        <taxon>Pseudomonadati</taxon>
        <taxon>Campylobacterota</taxon>
        <taxon>Epsilonproteobacteria</taxon>
        <taxon>Campylobacterales</taxon>
        <taxon>Arcobacteraceae</taxon>
        <taxon>Malaciobacter</taxon>
    </lineage>
</organism>
<evidence type="ECO:0000313" key="2">
    <source>
        <dbReference type="EMBL" id="PHO19031.1"/>
    </source>
</evidence>
<accession>A0A2G1DKM9</accession>
<sequence>MTTNEYELTISAFKNCIEITKNSIGSYYKSLESNNENLLLNTLFCPTSSLQRENLYSLSLLSSYKILSSSLEIEKNLASNN</sequence>
<reference evidence="1 4" key="2">
    <citation type="submission" date="2018-08" db="EMBL/GenBank/DDBJ databases">
        <title>Complete genome of the Arcobacter molluscorum type strain LMG 25693.</title>
        <authorList>
            <person name="Miller W.G."/>
            <person name="Yee E."/>
            <person name="Bono J.L."/>
        </authorList>
    </citation>
    <scope>NUCLEOTIDE SEQUENCE [LARGE SCALE GENOMIC DNA]</scope>
    <source>
        <strain evidence="1 4">CECT 7696</strain>
    </source>
</reference>
<name>A0A2G1DKM9_9BACT</name>
<protein>
    <submittedName>
        <fullName evidence="2">Uncharacterized protein</fullName>
    </submittedName>
</protein>
<keyword evidence="3" id="KW-1185">Reference proteome</keyword>
<evidence type="ECO:0000313" key="4">
    <source>
        <dbReference type="Proteomes" id="UP000262712"/>
    </source>
</evidence>
<dbReference type="EMBL" id="CP032098">
    <property type="protein sequence ID" value="AXX92606.1"/>
    <property type="molecule type" value="Genomic_DNA"/>
</dbReference>
<dbReference type="KEGG" id="amol:AMOL_1640"/>